<dbReference type="GO" id="GO:0016209">
    <property type="term" value="F:antioxidant activity"/>
    <property type="evidence" value="ECO:0007669"/>
    <property type="project" value="InterPro"/>
</dbReference>
<name>A0A916ZZW5_9FLAO</name>
<dbReference type="InterPro" id="IPR013766">
    <property type="entry name" value="Thioredoxin_domain"/>
</dbReference>
<dbReference type="Gene3D" id="3.40.30.10">
    <property type="entry name" value="Glutaredoxin"/>
    <property type="match status" value="1"/>
</dbReference>
<dbReference type="InterPro" id="IPR000866">
    <property type="entry name" value="AhpC/TSA"/>
</dbReference>
<gene>
    <name evidence="3" type="ORF">GCM10010831_21910</name>
</gene>
<dbReference type="CDD" id="cd02966">
    <property type="entry name" value="TlpA_like_family"/>
    <property type="match status" value="1"/>
</dbReference>
<organism evidence="3 4">
    <name type="scientific">Psychroflexus salis</name>
    <dbReference type="NCBI Taxonomy" id="1526574"/>
    <lineage>
        <taxon>Bacteria</taxon>
        <taxon>Pseudomonadati</taxon>
        <taxon>Bacteroidota</taxon>
        <taxon>Flavobacteriia</taxon>
        <taxon>Flavobacteriales</taxon>
        <taxon>Flavobacteriaceae</taxon>
        <taxon>Psychroflexus</taxon>
    </lineage>
</organism>
<feature type="chain" id="PRO_5037846583" description="Thioredoxin domain-containing protein" evidence="1">
    <location>
        <begin position="18"/>
        <end position="159"/>
    </location>
</feature>
<dbReference type="GO" id="GO:0016491">
    <property type="term" value="F:oxidoreductase activity"/>
    <property type="evidence" value="ECO:0007669"/>
    <property type="project" value="InterPro"/>
</dbReference>
<evidence type="ECO:0000313" key="3">
    <source>
        <dbReference type="EMBL" id="GGE20440.1"/>
    </source>
</evidence>
<protein>
    <recommendedName>
        <fullName evidence="2">Thioredoxin domain-containing protein</fullName>
    </recommendedName>
</protein>
<dbReference type="AlphaFoldDB" id="A0A916ZZW5"/>
<evidence type="ECO:0000256" key="1">
    <source>
        <dbReference type="SAM" id="SignalP"/>
    </source>
</evidence>
<feature type="domain" description="Thioredoxin" evidence="2">
    <location>
        <begin position="15"/>
        <end position="159"/>
    </location>
</feature>
<accession>A0A916ZZW5</accession>
<feature type="signal peptide" evidence="1">
    <location>
        <begin position="1"/>
        <end position="17"/>
    </location>
</feature>
<keyword evidence="4" id="KW-1185">Reference proteome</keyword>
<dbReference type="PANTHER" id="PTHR42852">
    <property type="entry name" value="THIOL:DISULFIDE INTERCHANGE PROTEIN DSBE"/>
    <property type="match status" value="1"/>
</dbReference>
<dbReference type="InterPro" id="IPR036249">
    <property type="entry name" value="Thioredoxin-like_sf"/>
</dbReference>
<comment type="caution">
    <text evidence="3">The sequence shown here is derived from an EMBL/GenBank/DDBJ whole genome shotgun (WGS) entry which is preliminary data.</text>
</comment>
<dbReference type="PROSITE" id="PS51352">
    <property type="entry name" value="THIOREDOXIN_2"/>
    <property type="match status" value="1"/>
</dbReference>
<keyword evidence="1" id="KW-0732">Signal</keyword>
<reference evidence="3 4" key="1">
    <citation type="journal article" date="2014" name="Int. J. Syst. Evol. Microbiol.">
        <title>Complete genome sequence of Corynebacterium casei LMG S-19264T (=DSM 44701T), isolated from a smear-ripened cheese.</title>
        <authorList>
            <consortium name="US DOE Joint Genome Institute (JGI-PGF)"/>
            <person name="Walter F."/>
            <person name="Albersmeier A."/>
            <person name="Kalinowski J."/>
            <person name="Ruckert C."/>
        </authorList>
    </citation>
    <scope>NUCLEOTIDE SEQUENCE [LARGE SCALE GENOMIC DNA]</scope>
    <source>
        <strain evidence="3 4">CGMCC 1.12925</strain>
    </source>
</reference>
<dbReference type="EMBL" id="BMGL01000013">
    <property type="protein sequence ID" value="GGE20440.1"/>
    <property type="molecule type" value="Genomic_DNA"/>
</dbReference>
<proteinExistence type="predicted"/>
<dbReference type="SUPFAM" id="SSF52833">
    <property type="entry name" value="Thioredoxin-like"/>
    <property type="match status" value="1"/>
</dbReference>
<dbReference type="InterPro" id="IPR050553">
    <property type="entry name" value="Thioredoxin_ResA/DsbE_sf"/>
</dbReference>
<dbReference type="PANTHER" id="PTHR42852:SF17">
    <property type="entry name" value="THIOREDOXIN-LIKE PROTEIN HI_1115"/>
    <property type="match status" value="1"/>
</dbReference>
<evidence type="ECO:0000259" key="2">
    <source>
        <dbReference type="PROSITE" id="PS51352"/>
    </source>
</evidence>
<sequence>MRLILFFFLIVSTQAFSQEKMPNISIKDLKNKPVNIVNDFNEKDKVYIFSFWATWCAPCISELEAINEHYEVWSKELNMELIAVSTDDSRTQRRVRPLLNGKAWPYRVLLDGNQELKRALSIVNIPYSIVVKNNKIEHIFNGYTQGAEQELYKVIKELQ</sequence>
<dbReference type="Pfam" id="PF00578">
    <property type="entry name" value="AhpC-TSA"/>
    <property type="match status" value="1"/>
</dbReference>
<dbReference type="Proteomes" id="UP000599688">
    <property type="component" value="Unassembled WGS sequence"/>
</dbReference>
<evidence type="ECO:0000313" key="4">
    <source>
        <dbReference type="Proteomes" id="UP000599688"/>
    </source>
</evidence>